<comment type="subcellular location">
    <subcellularLocation>
        <location evidence="1">Membrane</location>
    </subcellularLocation>
</comment>
<evidence type="ECO:0000256" key="5">
    <source>
        <dbReference type="ARBA" id="ARBA00022729"/>
    </source>
</evidence>
<dbReference type="CDD" id="cd04059">
    <property type="entry name" value="Peptidases_S8_Protein_convertases_Kexins_Furin-like"/>
    <property type="match status" value="1"/>
</dbReference>
<evidence type="ECO:0000313" key="19">
    <source>
        <dbReference type="EMBL" id="KAJ6442561.1"/>
    </source>
</evidence>
<feature type="domain" description="P/Homo B" evidence="18">
    <location>
        <begin position="481"/>
        <end position="605"/>
    </location>
</feature>
<dbReference type="FunFam" id="3.40.50.200:FF:000005">
    <property type="entry name" value="Proprotein convertase subtilisin/kexin type 7"/>
    <property type="match status" value="1"/>
</dbReference>
<evidence type="ECO:0000256" key="14">
    <source>
        <dbReference type="PROSITE-ProRule" id="PRU01240"/>
    </source>
</evidence>
<dbReference type="PANTHER" id="PTHR42884">
    <property type="entry name" value="PROPROTEIN CONVERTASE SUBTILISIN/KEXIN-RELATED"/>
    <property type="match status" value="1"/>
</dbReference>
<dbReference type="PRINTS" id="PR00723">
    <property type="entry name" value="SUBTILISIN"/>
</dbReference>
<dbReference type="InterPro" id="IPR022398">
    <property type="entry name" value="Peptidase_S8_His-AS"/>
</dbReference>
<feature type="compositionally biased region" description="Basic and acidic residues" evidence="15">
    <location>
        <begin position="1245"/>
        <end position="1261"/>
    </location>
</feature>
<evidence type="ECO:0000256" key="12">
    <source>
        <dbReference type="ARBA" id="ARBA00023180"/>
    </source>
</evidence>
<dbReference type="SUPFAM" id="SSF49785">
    <property type="entry name" value="Galactose-binding domain-like"/>
    <property type="match status" value="1"/>
</dbReference>
<dbReference type="PROSITE" id="PS00137">
    <property type="entry name" value="SUBTILASE_HIS"/>
    <property type="match status" value="1"/>
</dbReference>
<feature type="compositionally biased region" description="Basic and acidic residues" evidence="15">
    <location>
        <begin position="646"/>
        <end position="659"/>
    </location>
</feature>
<dbReference type="AlphaFoldDB" id="A0AB34FUT9"/>
<evidence type="ECO:0000256" key="15">
    <source>
        <dbReference type="SAM" id="MobiDB-lite"/>
    </source>
</evidence>
<dbReference type="PROSITE" id="PS00136">
    <property type="entry name" value="SUBTILASE_ASP"/>
    <property type="match status" value="1"/>
</dbReference>
<evidence type="ECO:0000313" key="20">
    <source>
        <dbReference type="Proteomes" id="UP001163105"/>
    </source>
</evidence>
<evidence type="ECO:0000256" key="6">
    <source>
        <dbReference type="ARBA" id="ARBA00022801"/>
    </source>
</evidence>
<accession>A0AB34FUT9</accession>
<keyword evidence="6 14" id="KW-0378">Hydrolase</keyword>
<proteinExistence type="inferred from homology"/>
<evidence type="ECO:0000259" key="18">
    <source>
        <dbReference type="PROSITE" id="PS51829"/>
    </source>
</evidence>
<dbReference type="PROSITE" id="PS51829">
    <property type="entry name" value="P_HOMO_B"/>
    <property type="match status" value="1"/>
</dbReference>
<keyword evidence="12" id="KW-0325">Glycoprotein</keyword>
<dbReference type="InterPro" id="IPR034182">
    <property type="entry name" value="Kexin/furin"/>
</dbReference>
<dbReference type="GO" id="GO:0005802">
    <property type="term" value="C:trans-Golgi network"/>
    <property type="evidence" value="ECO:0007669"/>
    <property type="project" value="TreeGrafter"/>
</dbReference>
<dbReference type="FunFam" id="2.60.120.260:FF:000026">
    <property type="entry name" value="proprotein convertase subtilisin/kexin type 7"/>
    <property type="match status" value="1"/>
</dbReference>
<keyword evidence="10 16" id="KW-0472">Membrane</keyword>
<keyword evidence="4 16" id="KW-0812">Transmembrane</keyword>
<keyword evidence="11" id="KW-0865">Zymogen</keyword>
<dbReference type="InterPro" id="IPR036852">
    <property type="entry name" value="Peptidase_S8/S53_dom_sf"/>
</dbReference>
<dbReference type="InterPro" id="IPR015500">
    <property type="entry name" value="Peptidase_S8_subtilisin-rel"/>
</dbReference>
<evidence type="ECO:0000256" key="9">
    <source>
        <dbReference type="ARBA" id="ARBA00022989"/>
    </source>
</evidence>
<evidence type="ECO:0000256" key="3">
    <source>
        <dbReference type="ARBA" id="ARBA00022670"/>
    </source>
</evidence>
<dbReference type="PANTHER" id="PTHR42884:SF14">
    <property type="entry name" value="NEUROENDOCRINE CONVERTASE 1"/>
    <property type="match status" value="1"/>
</dbReference>
<keyword evidence="8" id="KW-0106">Calcium</keyword>
<evidence type="ECO:0000256" key="11">
    <source>
        <dbReference type="ARBA" id="ARBA00023145"/>
    </source>
</evidence>
<keyword evidence="9 16" id="KW-1133">Transmembrane helix</keyword>
<feature type="signal peptide" evidence="17">
    <location>
        <begin position="1"/>
        <end position="21"/>
    </location>
</feature>
<dbReference type="InterPro" id="IPR023828">
    <property type="entry name" value="Peptidase_S8_Ser-AS"/>
</dbReference>
<dbReference type="Pfam" id="PF00082">
    <property type="entry name" value="Peptidase_S8"/>
    <property type="match status" value="1"/>
</dbReference>
<keyword evidence="20" id="KW-1185">Reference proteome</keyword>
<dbReference type="EMBL" id="JAQHRD010000003">
    <property type="protein sequence ID" value="KAJ6442561.1"/>
    <property type="molecule type" value="Genomic_DNA"/>
</dbReference>
<gene>
    <name evidence="19" type="primary">KEX2</name>
    <name evidence="19" type="ORF">O9K51_03736</name>
</gene>
<keyword evidence="5 17" id="KW-0732">Signal</keyword>
<feature type="region of interest" description="Disordered" evidence="15">
    <location>
        <begin position="630"/>
        <end position="683"/>
    </location>
</feature>
<name>A0AB34FUT9_9HYPO</name>
<dbReference type="InterPro" id="IPR008979">
    <property type="entry name" value="Galactose-bd-like_sf"/>
</dbReference>
<dbReference type="GO" id="GO:0000139">
    <property type="term" value="C:Golgi membrane"/>
    <property type="evidence" value="ECO:0007669"/>
    <property type="project" value="TreeGrafter"/>
</dbReference>
<evidence type="ECO:0000256" key="17">
    <source>
        <dbReference type="SAM" id="SignalP"/>
    </source>
</evidence>
<sequence length="1267" mass="135769">MQVAALLSLAGLAALSHAAVARDYANNDYYVLHIDRRTPAAQVAARLGLEHEGQLGELADHHVFRSPKADHDVVRRELRESRRRKRDVGGRDVLDGVLLSTKQEARMRLEKRVIPPAPPRSAGPAALAAPRAFGTANTAAVQQQSRLMRTLDIADPIFTEQWHLFNTVELGHDVNVTGLWLEGITGKNATVAIVDDGIDMHSRDLRDNYFAAGSWDFNDPGPEPKPRLSDDRHGTRCAGEVSAVRNDVCGVGVAYDSKIAGIRILSKPISDADEAEAMIYKYQDNQIYSCSWGPRDDGRSMEAPGVLIRRAMLQGIQKGRGGLGSIYVFASGNGAASDDNCNFDGYTNSIYSITVGAVDRAGKHPYYSEHCSANLVVTYSSGNGDSIHTTDVGENKCATGHGGTSAAAPLAAGIFALVMQVRSDLTWRDLQYLAMDTAKPVADTDAAWQKTAIGKQFSHIFGYGKIDSYALVEKAKTWQKVKPQAWYFSPWLHIKKFIPEGQNGLIVDFEVTEDMLKKANLARLEHVTVTMNVEHTRRGDLSVDLISPAKVVSHIATARKDDEHPGGYNDWTFMSWTLVVRDTKENTHNGTFVDWHLKLWGESIDADKTTLLPLPNADDDADHDKIASTVTGPAATSMVSVAPEPTHQDTDAKPTDHPVRPTKPGVKPEPTPTGGDAQAETTTAASSWIDKFPTFGASKTARIWIYGALGLIVVFCIGLGVYLWVARRRRLRNSPRDDYEFELLDEEERDGLNPEKAAAAGKKGRRTRGGELYDAFAMGSDDDDDDDEFDAYRDRSAERLAGVDEADQYVVGEETDDDDHHEGAGGGGAVDEKAAERQPLGRSRLSVPSVRATLRRGDALLVHLAHVALPNVGHLAVKGDVGVGQATELGLELAALDALKVGHLAHHLVVEHVAGAAGALHLGGELLDAQLELAGALAAGLLVVDAAHVLDLGADEVAAQPADESRRAADAAAAAVAAVAPRGEAVALRRRLVEVLGQLLVVQLLLLARPQQRLERLRVGLHVAQGAEVVLVRHVAQPAQPRGRVLDRRGEGVHGGLDAGFERDELLELLGQVAQVGLEVGLAPHHARHHLFDVPEVLVELVALVLDLDEAAVRLVHLGEGVDEGVGKVVKDAAAAAAAARAAAARAAAAVAGEAAARAPAADRGVPVGALEEDVQDGRAAERRVQRQAPQEALQRVGAPGREVAAEAVAADVLHALLVGQRRDGRGGEVARELLEEEDEVGEAAADRHGLALERGKRGLGDEMSAG</sequence>
<keyword evidence="3 14" id="KW-0645">Protease</keyword>
<dbReference type="Gene3D" id="2.60.120.260">
    <property type="entry name" value="Galactose-binding domain-like"/>
    <property type="match status" value="1"/>
</dbReference>
<feature type="region of interest" description="Disordered" evidence="15">
    <location>
        <begin position="814"/>
        <end position="844"/>
    </location>
</feature>
<reference evidence="19" key="1">
    <citation type="submission" date="2023-01" db="EMBL/GenBank/DDBJ databases">
        <title>The growth and conidiation of Purpureocillium lavendulum are regulated by nitrogen source and histone H3K14 acetylation.</title>
        <authorList>
            <person name="Tang P."/>
            <person name="Han J."/>
            <person name="Zhang C."/>
            <person name="Tang P."/>
            <person name="Qi F."/>
            <person name="Zhang K."/>
            <person name="Liang L."/>
        </authorList>
    </citation>
    <scope>NUCLEOTIDE SEQUENCE</scope>
    <source>
        <strain evidence="19">YMF1.00683</strain>
    </source>
</reference>
<keyword evidence="7 14" id="KW-0720">Serine protease</keyword>
<feature type="region of interest" description="Disordered" evidence="15">
    <location>
        <begin position="1237"/>
        <end position="1267"/>
    </location>
</feature>
<evidence type="ECO:0000256" key="1">
    <source>
        <dbReference type="ARBA" id="ARBA00004370"/>
    </source>
</evidence>
<dbReference type="PROSITE" id="PS00138">
    <property type="entry name" value="SUBTILASE_SER"/>
    <property type="match status" value="1"/>
</dbReference>
<feature type="compositionally biased region" description="Basic and acidic residues" evidence="15">
    <location>
        <begin position="222"/>
        <end position="234"/>
    </location>
</feature>
<evidence type="ECO:0000256" key="16">
    <source>
        <dbReference type="SAM" id="Phobius"/>
    </source>
</evidence>
<feature type="region of interest" description="Disordered" evidence="15">
    <location>
        <begin position="215"/>
        <end position="234"/>
    </location>
</feature>
<feature type="transmembrane region" description="Helical" evidence="16">
    <location>
        <begin position="703"/>
        <end position="726"/>
    </location>
</feature>
<dbReference type="Pfam" id="PF01483">
    <property type="entry name" value="P_proprotein"/>
    <property type="match status" value="1"/>
</dbReference>
<protein>
    <submittedName>
        <fullName evidence="19">KEX1 protease</fullName>
    </submittedName>
</protein>
<dbReference type="InterPro" id="IPR000209">
    <property type="entry name" value="Peptidase_S8/S53_dom"/>
</dbReference>
<feature type="active site" description="Charge relay system" evidence="13 14">
    <location>
        <position position="405"/>
    </location>
</feature>
<evidence type="ECO:0000256" key="10">
    <source>
        <dbReference type="ARBA" id="ARBA00023136"/>
    </source>
</evidence>
<dbReference type="InterPro" id="IPR002884">
    <property type="entry name" value="P_dom"/>
</dbReference>
<dbReference type="GO" id="GO:0016485">
    <property type="term" value="P:protein processing"/>
    <property type="evidence" value="ECO:0007669"/>
    <property type="project" value="TreeGrafter"/>
</dbReference>
<dbReference type="Gene3D" id="3.40.50.200">
    <property type="entry name" value="Peptidase S8/S53 domain"/>
    <property type="match status" value="1"/>
</dbReference>
<comment type="similarity">
    <text evidence="2">Belongs to the peptidase S8 family. Furin subfamily.</text>
</comment>
<evidence type="ECO:0000256" key="7">
    <source>
        <dbReference type="ARBA" id="ARBA00022825"/>
    </source>
</evidence>
<dbReference type="SUPFAM" id="SSF52743">
    <property type="entry name" value="Subtilisin-like"/>
    <property type="match status" value="1"/>
</dbReference>
<feature type="chain" id="PRO_5044225215" evidence="17">
    <location>
        <begin position="22"/>
        <end position="1267"/>
    </location>
</feature>
<dbReference type="PROSITE" id="PS51892">
    <property type="entry name" value="SUBTILASE"/>
    <property type="match status" value="1"/>
</dbReference>
<dbReference type="GO" id="GO:0004252">
    <property type="term" value="F:serine-type endopeptidase activity"/>
    <property type="evidence" value="ECO:0007669"/>
    <property type="project" value="UniProtKB-UniRule"/>
</dbReference>
<evidence type="ECO:0000256" key="13">
    <source>
        <dbReference type="PIRSR" id="PIRSR615500-1"/>
    </source>
</evidence>
<evidence type="ECO:0000256" key="8">
    <source>
        <dbReference type="ARBA" id="ARBA00022837"/>
    </source>
</evidence>
<dbReference type="GO" id="GO:0007323">
    <property type="term" value="P:peptide pheromone maturation"/>
    <property type="evidence" value="ECO:0007669"/>
    <property type="project" value="UniProtKB-ARBA"/>
</dbReference>
<feature type="active site" description="Charge relay system" evidence="13 14">
    <location>
        <position position="195"/>
    </location>
</feature>
<evidence type="ECO:0000256" key="2">
    <source>
        <dbReference type="ARBA" id="ARBA00005325"/>
    </source>
</evidence>
<organism evidence="19 20">
    <name type="scientific">Purpureocillium lavendulum</name>
    <dbReference type="NCBI Taxonomy" id="1247861"/>
    <lineage>
        <taxon>Eukaryota</taxon>
        <taxon>Fungi</taxon>
        <taxon>Dikarya</taxon>
        <taxon>Ascomycota</taxon>
        <taxon>Pezizomycotina</taxon>
        <taxon>Sordariomycetes</taxon>
        <taxon>Hypocreomycetidae</taxon>
        <taxon>Hypocreales</taxon>
        <taxon>Ophiocordycipitaceae</taxon>
        <taxon>Purpureocillium</taxon>
    </lineage>
</organism>
<evidence type="ECO:0000256" key="4">
    <source>
        <dbReference type="ARBA" id="ARBA00022692"/>
    </source>
</evidence>
<dbReference type="InterPro" id="IPR023827">
    <property type="entry name" value="Peptidase_S8_Asp-AS"/>
</dbReference>
<feature type="active site" description="Charge relay system" evidence="13 14">
    <location>
        <position position="233"/>
    </location>
</feature>
<dbReference type="Proteomes" id="UP001163105">
    <property type="component" value="Unassembled WGS sequence"/>
</dbReference>
<comment type="caution">
    <text evidence="19">The sequence shown here is derived from an EMBL/GenBank/DDBJ whole genome shotgun (WGS) entry which is preliminary data.</text>
</comment>